<dbReference type="EC" id="2.7.7.65" evidence="1"/>
<dbReference type="NCBIfam" id="TIGR00254">
    <property type="entry name" value="GGDEF"/>
    <property type="match status" value="1"/>
</dbReference>
<dbReference type="PROSITE" id="PS50887">
    <property type="entry name" value="GGDEF"/>
    <property type="match status" value="1"/>
</dbReference>
<evidence type="ECO:0000256" key="2">
    <source>
        <dbReference type="SAM" id="Phobius"/>
    </source>
</evidence>
<dbReference type="Pfam" id="PF00990">
    <property type="entry name" value="GGDEF"/>
    <property type="match status" value="1"/>
</dbReference>
<keyword evidence="2" id="KW-1133">Transmembrane helix</keyword>
<dbReference type="InterPro" id="IPR029787">
    <property type="entry name" value="Nucleotide_cyclase"/>
</dbReference>
<dbReference type="InterPro" id="IPR000160">
    <property type="entry name" value="GGDEF_dom"/>
</dbReference>
<proteinExistence type="predicted"/>
<reference evidence="4 5" key="1">
    <citation type="journal article" date="2018" name="Nature">
        <title>A major lineage of non-tailed dsDNA viruses as unrecognized killers of marine bacteria.</title>
        <authorList>
            <person name="Kauffman K.M."/>
            <person name="Hussain F.A."/>
            <person name="Yang J."/>
            <person name="Arevalo P."/>
            <person name="Brown J.M."/>
            <person name="Chang W.K."/>
            <person name="VanInsberghe D."/>
            <person name="Elsherbini J."/>
            <person name="Sharma R.S."/>
            <person name="Cutler M.B."/>
            <person name="Kelly L."/>
            <person name="Polz M.F."/>
        </authorList>
    </citation>
    <scope>NUCLEOTIDE SEQUENCE [LARGE SCALE GENOMIC DNA]</scope>
    <source>
        <strain evidence="4 5">10N.286.55.E1</strain>
    </source>
</reference>
<keyword evidence="5" id="KW-1185">Reference proteome</keyword>
<sequence>MHKNNFRFFTFSGQVILIVSVFLIIFISDFSKRKLSIEHELELTLRSVSLYVNQVFEDTINTQGSSSNKEKLSFVNDLDASHFYYRDSQNDLDERQKVIVANTFEKLGKRTNFDEFGIIFPDKEVIIASSPYIDVENPILFSDLCKSIKLCTTLYVSETEFFDNAIKFSRSYTWNSQDVIMFYKPVTYDGYTYVYFLKYELSTNSYFSDKFDFRLGGLDDYSGLQFYIRPKKEFDSIFSIKSKSSFLIADQKISYDSKVPLGLILDERDYIKIVCLIFLISICLFSLKSKERNKVNFNNVKTSAARDSLTGVYNRNFFDEFRKNADRYSKFALISIDGNRIKYFNDNYGHKVGDDAIKIIASALKNSFREEDLIFRLGGDEFLVVVIGNCDIGKLDMIIERLHSSLFLSEVLKGQVVSISCGIAFSEEANDFETVLKLSDSRMYEEKAK</sequence>
<dbReference type="InterPro" id="IPR043128">
    <property type="entry name" value="Rev_trsase/Diguanyl_cyclase"/>
</dbReference>
<dbReference type="PANTHER" id="PTHR45138:SF24">
    <property type="entry name" value="DIGUANYLATE CYCLASE DGCC-RELATED"/>
    <property type="match status" value="1"/>
</dbReference>
<dbReference type="InterPro" id="IPR050469">
    <property type="entry name" value="Diguanylate_Cyclase"/>
</dbReference>
<feature type="transmembrane region" description="Helical" evidence="2">
    <location>
        <begin position="6"/>
        <end position="27"/>
    </location>
</feature>
<evidence type="ECO:0000313" key="5">
    <source>
        <dbReference type="Proteomes" id="UP000239763"/>
    </source>
</evidence>
<dbReference type="RefSeq" id="WP_102336727.1">
    <property type="nucleotide sequence ID" value="NZ_JAAHTJ010000001.1"/>
</dbReference>
<keyword evidence="2" id="KW-0472">Membrane</keyword>
<keyword evidence="2" id="KW-0812">Transmembrane</keyword>
<dbReference type="GO" id="GO:0005886">
    <property type="term" value="C:plasma membrane"/>
    <property type="evidence" value="ECO:0007669"/>
    <property type="project" value="TreeGrafter"/>
</dbReference>
<dbReference type="SUPFAM" id="SSF55073">
    <property type="entry name" value="Nucleotide cyclase"/>
    <property type="match status" value="1"/>
</dbReference>
<dbReference type="Proteomes" id="UP000239763">
    <property type="component" value="Unassembled WGS sequence"/>
</dbReference>
<dbReference type="CDD" id="cd01949">
    <property type="entry name" value="GGDEF"/>
    <property type="match status" value="1"/>
</dbReference>
<protein>
    <recommendedName>
        <fullName evidence="1">diguanylate cyclase</fullName>
        <ecNumber evidence="1">2.7.7.65</ecNumber>
    </recommendedName>
</protein>
<name>A0AA44VSD3_9VIBR</name>
<organism evidence="4 5">
    <name type="scientific">Vibrio lentus</name>
    <dbReference type="NCBI Taxonomy" id="136468"/>
    <lineage>
        <taxon>Bacteria</taxon>
        <taxon>Pseudomonadati</taxon>
        <taxon>Pseudomonadota</taxon>
        <taxon>Gammaproteobacteria</taxon>
        <taxon>Vibrionales</taxon>
        <taxon>Vibrionaceae</taxon>
        <taxon>Vibrio</taxon>
    </lineage>
</organism>
<feature type="domain" description="GGDEF" evidence="3">
    <location>
        <begin position="329"/>
        <end position="449"/>
    </location>
</feature>
<accession>A0AA44VSD3</accession>
<dbReference type="SMART" id="SM00267">
    <property type="entry name" value="GGDEF"/>
    <property type="match status" value="1"/>
</dbReference>
<evidence type="ECO:0000259" key="3">
    <source>
        <dbReference type="PROSITE" id="PS50887"/>
    </source>
</evidence>
<gene>
    <name evidence="4" type="ORF">BCV38_04285</name>
</gene>
<comment type="caution">
    <text evidence="4">The sequence shown here is derived from an EMBL/GenBank/DDBJ whole genome shotgun (WGS) entry which is preliminary data.</text>
</comment>
<dbReference type="GO" id="GO:0043709">
    <property type="term" value="P:cell adhesion involved in single-species biofilm formation"/>
    <property type="evidence" value="ECO:0007669"/>
    <property type="project" value="TreeGrafter"/>
</dbReference>
<dbReference type="AlphaFoldDB" id="A0AA44VSD3"/>
<evidence type="ECO:0000313" key="4">
    <source>
        <dbReference type="EMBL" id="PME29303.1"/>
    </source>
</evidence>
<dbReference type="PANTHER" id="PTHR45138">
    <property type="entry name" value="REGULATORY COMPONENTS OF SENSORY TRANSDUCTION SYSTEM"/>
    <property type="match status" value="1"/>
</dbReference>
<dbReference type="GO" id="GO:1902201">
    <property type="term" value="P:negative regulation of bacterial-type flagellum-dependent cell motility"/>
    <property type="evidence" value="ECO:0007669"/>
    <property type="project" value="TreeGrafter"/>
</dbReference>
<dbReference type="GO" id="GO:0052621">
    <property type="term" value="F:diguanylate cyclase activity"/>
    <property type="evidence" value="ECO:0007669"/>
    <property type="project" value="UniProtKB-EC"/>
</dbReference>
<dbReference type="EMBL" id="MCSB01000013">
    <property type="protein sequence ID" value="PME29303.1"/>
    <property type="molecule type" value="Genomic_DNA"/>
</dbReference>
<evidence type="ECO:0000256" key="1">
    <source>
        <dbReference type="ARBA" id="ARBA00012528"/>
    </source>
</evidence>
<dbReference type="Gene3D" id="3.30.70.270">
    <property type="match status" value="1"/>
</dbReference>